<keyword evidence="1" id="KW-1133">Transmembrane helix</keyword>
<feature type="transmembrane region" description="Helical" evidence="1">
    <location>
        <begin position="45"/>
        <end position="62"/>
    </location>
</feature>
<sequence length="129" mass="13820">MNGHAKILFVIAALFNVAVGLSWLVAFPLVQNLMQLAPAEGSNRMILNICAVLVLTFGYAYYMVSRDPVKYRPYAVLGTIGKLAVVAVVLPVIIQGGQGYILGWVAMGDLVFALLFAHFLKTHPAGSAA</sequence>
<dbReference type="EMBL" id="AQQV01000002">
    <property type="protein sequence ID" value="ORE87273.1"/>
    <property type="molecule type" value="Genomic_DNA"/>
</dbReference>
<feature type="transmembrane region" description="Helical" evidence="1">
    <location>
        <begin position="7"/>
        <end position="25"/>
    </location>
</feature>
<keyword evidence="1" id="KW-0472">Membrane</keyword>
<dbReference type="RefSeq" id="WP_083561514.1">
    <property type="nucleotide sequence ID" value="NZ_AQQV01000002.1"/>
</dbReference>
<accession>A0A1Y1SF02</accession>
<keyword evidence="3" id="KW-1185">Reference proteome</keyword>
<keyword evidence="1" id="KW-0812">Transmembrane</keyword>
<organism evidence="2 3">
    <name type="scientific">Oceanococcus atlanticus</name>
    <dbReference type="NCBI Taxonomy" id="1317117"/>
    <lineage>
        <taxon>Bacteria</taxon>
        <taxon>Pseudomonadati</taxon>
        <taxon>Pseudomonadota</taxon>
        <taxon>Gammaproteobacteria</taxon>
        <taxon>Chromatiales</taxon>
        <taxon>Oceanococcaceae</taxon>
        <taxon>Oceanococcus</taxon>
    </lineage>
</organism>
<dbReference type="AlphaFoldDB" id="A0A1Y1SF02"/>
<dbReference type="STRING" id="1317117.ATO7_09537"/>
<dbReference type="OrthoDB" id="7009953at2"/>
<protein>
    <submittedName>
        <fullName evidence="2">Uncharacterized protein</fullName>
    </submittedName>
</protein>
<name>A0A1Y1SF02_9GAMM</name>
<evidence type="ECO:0000313" key="2">
    <source>
        <dbReference type="EMBL" id="ORE87273.1"/>
    </source>
</evidence>
<feature type="transmembrane region" description="Helical" evidence="1">
    <location>
        <begin position="100"/>
        <end position="120"/>
    </location>
</feature>
<evidence type="ECO:0000256" key="1">
    <source>
        <dbReference type="SAM" id="Phobius"/>
    </source>
</evidence>
<proteinExistence type="predicted"/>
<reference evidence="2 3" key="1">
    <citation type="submission" date="2013-04" db="EMBL/GenBank/DDBJ databases">
        <title>Oceanococcus atlanticus 22II-S10r2 Genome Sequencing.</title>
        <authorList>
            <person name="Lai Q."/>
            <person name="Li G."/>
            <person name="Shao Z."/>
        </authorList>
    </citation>
    <scope>NUCLEOTIDE SEQUENCE [LARGE SCALE GENOMIC DNA]</scope>
    <source>
        <strain evidence="2 3">22II-S10r2</strain>
    </source>
</reference>
<evidence type="ECO:0000313" key="3">
    <source>
        <dbReference type="Proteomes" id="UP000192342"/>
    </source>
</evidence>
<dbReference type="Proteomes" id="UP000192342">
    <property type="component" value="Unassembled WGS sequence"/>
</dbReference>
<comment type="caution">
    <text evidence="2">The sequence shown here is derived from an EMBL/GenBank/DDBJ whole genome shotgun (WGS) entry which is preliminary data.</text>
</comment>
<gene>
    <name evidence="2" type="ORF">ATO7_09537</name>
</gene>
<feature type="transmembrane region" description="Helical" evidence="1">
    <location>
        <begin position="74"/>
        <end position="94"/>
    </location>
</feature>